<dbReference type="PROSITE" id="PS51833">
    <property type="entry name" value="HDOD"/>
    <property type="match status" value="1"/>
</dbReference>
<dbReference type="InterPro" id="IPR035919">
    <property type="entry name" value="EAL_sf"/>
</dbReference>
<sequence length="405" mass="42653">MHDLDHPSTRVGSAVVHRQPIVHPDRSVFGYAVRASVMAPDGSTEPESRVEHLVEAQYRILDPDLLAGDKLLILRATTRVMMGGYDLPPAGGGVVVEIPERMSFHDGAVDQAAALKQLGYGLALGDYTGLAAHDELLTVVDYVKIDVAEHLDDLDALVARVHGAGAHVIAERADSRDRIHAALSAGADLLQGPMFERHRSDSGRQLSAGEVQCFELVRLLSEEYPDQAAVVHVVESDPELTMRVLHLVNSSASGLRRHIDSVRQAVVLVGPRQLGALAMASLVDARTAAVGPLWSVLTRALTCARLTGTDAGYTVGMLSAVASHLRLSIESVIERSGVSDAIASALTDQTGPLGPVLAAVLAHEENDTAAVVAAGFEPIEVAHVHLAAIPEALATATALATPVGV</sequence>
<dbReference type="Proteomes" id="UP000289954">
    <property type="component" value="Unassembled WGS sequence"/>
</dbReference>
<dbReference type="Gene3D" id="1.10.3210.10">
    <property type="entry name" value="Hypothetical protein af1432"/>
    <property type="match status" value="1"/>
</dbReference>
<evidence type="ECO:0000259" key="1">
    <source>
        <dbReference type="PROSITE" id="PS51833"/>
    </source>
</evidence>
<name>A0A402DV65_9CELL</name>
<dbReference type="PANTHER" id="PTHR33525:SF4">
    <property type="entry name" value="CYCLIC DI-GMP PHOSPHODIESTERASE CDGJ"/>
    <property type="match status" value="1"/>
</dbReference>
<dbReference type="PANTHER" id="PTHR33525">
    <property type="match status" value="1"/>
</dbReference>
<dbReference type="InterPro" id="IPR013976">
    <property type="entry name" value="HDOD"/>
</dbReference>
<dbReference type="Pfam" id="PF00563">
    <property type="entry name" value="EAL"/>
    <property type="match status" value="1"/>
</dbReference>
<accession>A0A402DV65</accession>
<dbReference type="SUPFAM" id="SSF109604">
    <property type="entry name" value="HD-domain/PDEase-like"/>
    <property type="match status" value="1"/>
</dbReference>
<proteinExistence type="predicted"/>
<organism evidence="2 3">
    <name type="scientific">Cellulomonas biazotea</name>
    <dbReference type="NCBI Taxonomy" id="1709"/>
    <lineage>
        <taxon>Bacteria</taxon>
        <taxon>Bacillati</taxon>
        <taxon>Actinomycetota</taxon>
        <taxon>Actinomycetes</taxon>
        <taxon>Micrococcales</taxon>
        <taxon>Cellulomonadaceae</taxon>
        <taxon>Cellulomonas</taxon>
    </lineage>
</organism>
<dbReference type="Gene3D" id="3.20.20.450">
    <property type="entry name" value="EAL domain"/>
    <property type="match status" value="1"/>
</dbReference>
<dbReference type="Pfam" id="PF08668">
    <property type="entry name" value="HDOD"/>
    <property type="match status" value="1"/>
</dbReference>
<evidence type="ECO:0000313" key="2">
    <source>
        <dbReference type="EMBL" id="GCE77998.1"/>
    </source>
</evidence>
<reference evidence="2 3" key="1">
    <citation type="submission" date="2019-01" db="EMBL/GenBank/DDBJ databases">
        <title>Draft genome sequence of Cellulomonas takizawaensis strain TKZ-21.</title>
        <authorList>
            <person name="Yamamura H."/>
            <person name="Hayashi T."/>
            <person name="Hamada M."/>
            <person name="Serisawa Y."/>
            <person name="Matsuyama K."/>
            <person name="Nakagawa Y."/>
            <person name="Otoguro M."/>
            <person name="Yanagida F."/>
            <person name="Hayakawa M."/>
        </authorList>
    </citation>
    <scope>NUCLEOTIDE SEQUENCE [LARGE SCALE GENOMIC DNA]</scope>
    <source>
        <strain evidence="2 3">NBRC12680</strain>
    </source>
</reference>
<dbReference type="AlphaFoldDB" id="A0A402DV65"/>
<keyword evidence="3" id="KW-1185">Reference proteome</keyword>
<dbReference type="SUPFAM" id="SSF141868">
    <property type="entry name" value="EAL domain-like"/>
    <property type="match status" value="1"/>
</dbReference>
<dbReference type="EMBL" id="BIMR01000287">
    <property type="protein sequence ID" value="GCE77998.1"/>
    <property type="molecule type" value="Genomic_DNA"/>
</dbReference>
<gene>
    <name evidence="2" type="ORF">CBZ_30540</name>
</gene>
<evidence type="ECO:0000313" key="3">
    <source>
        <dbReference type="Proteomes" id="UP000289954"/>
    </source>
</evidence>
<dbReference type="InterPro" id="IPR052340">
    <property type="entry name" value="RNase_Y/CdgJ"/>
</dbReference>
<dbReference type="RefSeq" id="WP_130782629.1">
    <property type="nucleotide sequence ID" value="NZ_BIMR01000287.1"/>
</dbReference>
<protein>
    <recommendedName>
        <fullName evidence="1">HDOD domain-containing protein</fullName>
    </recommendedName>
</protein>
<comment type="caution">
    <text evidence="2">The sequence shown here is derived from an EMBL/GenBank/DDBJ whole genome shotgun (WGS) entry which is preliminary data.</text>
</comment>
<dbReference type="OrthoDB" id="4814985at2"/>
<feature type="domain" description="HDOD" evidence="1">
    <location>
        <begin position="206"/>
        <end position="385"/>
    </location>
</feature>
<dbReference type="InterPro" id="IPR001633">
    <property type="entry name" value="EAL_dom"/>
</dbReference>